<evidence type="ECO:0000256" key="1">
    <source>
        <dbReference type="ARBA" id="ARBA00022679"/>
    </source>
</evidence>
<keyword evidence="1 2" id="KW-0808">Transferase</keyword>
<protein>
    <submittedName>
        <fullName evidence="2">Glycosyltransferase family 4 protein</fullName>
        <ecNumber evidence="2">2.4.-.-</ecNumber>
    </submittedName>
</protein>
<dbReference type="PANTHER" id="PTHR46401:SF2">
    <property type="entry name" value="GLYCOSYLTRANSFERASE WBBK-RELATED"/>
    <property type="match status" value="1"/>
</dbReference>
<keyword evidence="2" id="KW-0328">Glycosyltransferase</keyword>
<evidence type="ECO:0000313" key="2">
    <source>
        <dbReference type="EMBL" id="MEA5257745.1"/>
    </source>
</evidence>
<dbReference type="Proteomes" id="UP001304671">
    <property type="component" value="Unassembled WGS sequence"/>
</dbReference>
<sequence length="383" mass="43607">MKKKIIYYTQVYYLDSALEYIQVASKDFDFHVYIEITPHALKANIFNIDADLTEYPLVIPVESVVKKWDIEYISTYLKNCKSCQFLNFSSPKSLDVDSLLRATKSIAGLYKLHADFVHLDDFSMRQIGMLPFFLLKKNSLILDVHDPKPHTGEKDIKKVIFSKILYKLTSKYLCLSEYSTNILKGILVGKKVYTIKFLPCSVYQNFIKKDSEIKKEYITFIGRISPYKGINLFIDAIKNIKDDSVKFMIAGKQIVGFDLSKEIPDNMPNLVVREKHLSNEEFVDIVQRSVLVVCPYLDATQSGVVMTAHALGCPVVVTPVGALPEYVDEGKNGIVSDDMSSEKLLESINKGLKEFNHLNQSLDDTLWTNYAASNLKVMHTLYS</sequence>
<organism evidence="2 3">
    <name type="scientific">Arcicella aquatica</name>
    <dbReference type="NCBI Taxonomy" id="217141"/>
    <lineage>
        <taxon>Bacteria</taxon>
        <taxon>Pseudomonadati</taxon>
        <taxon>Bacteroidota</taxon>
        <taxon>Cytophagia</taxon>
        <taxon>Cytophagales</taxon>
        <taxon>Flectobacillaceae</taxon>
        <taxon>Arcicella</taxon>
    </lineage>
</organism>
<proteinExistence type="predicted"/>
<dbReference type="Gene3D" id="3.40.50.2000">
    <property type="entry name" value="Glycogen Phosphorylase B"/>
    <property type="match status" value="1"/>
</dbReference>
<evidence type="ECO:0000313" key="3">
    <source>
        <dbReference type="Proteomes" id="UP001304671"/>
    </source>
</evidence>
<dbReference type="CDD" id="cd03801">
    <property type="entry name" value="GT4_PimA-like"/>
    <property type="match status" value="1"/>
</dbReference>
<dbReference type="SUPFAM" id="SSF53756">
    <property type="entry name" value="UDP-Glycosyltransferase/glycogen phosphorylase"/>
    <property type="match status" value="1"/>
</dbReference>
<dbReference type="RefSeq" id="WP_323248336.1">
    <property type="nucleotide sequence ID" value="NZ_JAYFUL010000009.1"/>
</dbReference>
<comment type="caution">
    <text evidence="2">The sequence shown here is derived from an EMBL/GenBank/DDBJ whole genome shotgun (WGS) entry which is preliminary data.</text>
</comment>
<dbReference type="Pfam" id="PF13692">
    <property type="entry name" value="Glyco_trans_1_4"/>
    <property type="match status" value="1"/>
</dbReference>
<dbReference type="PANTHER" id="PTHR46401">
    <property type="entry name" value="GLYCOSYLTRANSFERASE WBBK-RELATED"/>
    <property type="match status" value="1"/>
</dbReference>
<dbReference type="EMBL" id="JAYFUL010000009">
    <property type="protein sequence ID" value="MEA5257745.1"/>
    <property type="molecule type" value="Genomic_DNA"/>
</dbReference>
<reference evidence="2 3" key="1">
    <citation type="submission" date="2023-12" db="EMBL/GenBank/DDBJ databases">
        <title>Novel species of the genus Arcicella isolated from rivers.</title>
        <authorList>
            <person name="Lu H."/>
        </authorList>
    </citation>
    <scope>NUCLEOTIDE SEQUENCE [LARGE SCALE GENOMIC DNA]</scope>
    <source>
        <strain evidence="2 3">LMG 21963</strain>
    </source>
</reference>
<accession>A0ABU5QL09</accession>
<name>A0ABU5QL09_9BACT</name>
<dbReference type="GO" id="GO:0016757">
    <property type="term" value="F:glycosyltransferase activity"/>
    <property type="evidence" value="ECO:0007669"/>
    <property type="project" value="UniProtKB-KW"/>
</dbReference>
<dbReference type="EC" id="2.4.-.-" evidence="2"/>
<keyword evidence="3" id="KW-1185">Reference proteome</keyword>
<gene>
    <name evidence="2" type="ORF">VB264_08110</name>
</gene>